<comment type="similarity">
    <text evidence="1">Belongs to the peptidase A1 family.</text>
</comment>
<dbReference type="GO" id="GO:0004190">
    <property type="term" value="F:aspartic-type endopeptidase activity"/>
    <property type="evidence" value="ECO:0007669"/>
    <property type="project" value="InterPro"/>
</dbReference>
<dbReference type="GO" id="GO:0006508">
    <property type="term" value="P:proteolysis"/>
    <property type="evidence" value="ECO:0007669"/>
    <property type="project" value="UniProtKB-KW"/>
</dbReference>
<dbReference type="InterPro" id="IPR032799">
    <property type="entry name" value="TAXi_C"/>
</dbReference>
<dbReference type="EMBL" id="RXIC02000026">
    <property type="protein sequence ID" value="KAB1204779.1"/>
    <property type="molecule type" value="Genomic_DNA"/>
</dbReference>
<dbReference type="Gene3D" id="2.40.70.10">
    <property type="entry name" value="Acid Proteases"/>
    <property type="match status" value="2"/>
</dbReference>
<dbReference type="PRINTS" id="PR00792">
    <property type="entry name" value="PEPSIN"/>
</dbReference>
<reference evidence="4 5" key="1">
    <citation type="journal article" date="2019" name="Plant Biotechnol. J.">
        <title>The red bayberry genome and genetic basis of sex determination.</title>
        <authorList>
            <person name="Jia H.M."/>
            <person name="Jia H.J."/>
            <person name="Cai Q.L."/>
            <person name="Wang Y."/>
            <person name="Zhao H.B."/>
            <person name="Yang W.F."/>
            <person name="Wang G.Y."/>
            <person name="Li Y.H."/>
            <person name="Zhan D.L."/>
            <person name="Shen Y.T."/>
            <person name="Niu Q.F."/>
            <person name="Chang L."/>
            <person name="Qiu J."/>
            <person name="Zhao L."/>
            <person name="Xie H.B."/>
            <person name="Fu W.Y."/>
            <person name="Jin J."/>
            <person name="Li X.W."/>
            <person name="Jiao Y."/>
            <person name="Zhou C.C."/>
            <person name="Tu T."/>
            <person name="Chai C.Y."/>
            <person name="Gao J.L."/>
            <person name="Fan L.J."/>
            <person name="van de Weg E."/>
            <person name="Wang J.Y."/>
            <person name="Gao Z.S."/>
        </authorList>
    </citation>
    <scope>NUCLEOTIDE SEQUENCE [LARGE SCALE GENOMIC DNA]</scope>
    <source>
        <tissue evidence="4">Leaves</tissue>
    </source>
</reference>
<evidence type="ECO:0000313" key="5">
    <source>
        <dbReference type="Proteomes" id="UP000516437"/>
    </source>
</evidence>
<dbReference type="PROSITE" id="PS51767">
    <property type="entry name" value="PEPTIDASE_A1"/>
    <property type="match status" value="1"/>
</dbReference>
<dbReference type="OrthoDB" id="2747330at2759"/>
<dbReference type="InterPro" id="IPR001461">
    <property type="entry name" value="Aspartic_peptidase_A1"/>
</dbReference>
<feature type="active site" evidence="2">
    <location>
        <position position="242"/>
    </location>
</feature>
<comment type="caution">
    <text evidence="4">The sequence shown here is derived from an EMBL/GenBank/DDBJ whole genome shotgun (WGS) entry which is preliminary data.</text>
</comment>
<keyword evidence="5" id="KW-1185">Reference proteome</keyword>
<evidence type="ECO:0000313" key="4">
    <source>
        <dbReference type="EMBL" id="KAB1204779.1"/>
    </source>
</evidence>
<dbReference type="Pfam" id="PF14543">
    <property type="entry name" value="TAXi_N"/>
    <property type="match status" value="1"/>
</dbReference>
<keyword evidence="4" id="KW-0645">Protease</keyword>
<dbReference type="SUPFAM" id="SSF50630">
    <property type="entry name" value="Acid proteases"/>
    <property type="match status" value="1"/>
</dbReference>
<dbReference type="FunFam" id="2.40.70.10:FF:000013">
    <property type="entry name" value="Aspartyl protease AED1"/>
    <property type="match status" value="1"/>
</dbReference>
<dbReference type="Proteomes" id="UP000516437">
    <property type="component" value="Chromosome 8"/>
</dbReference>
<dbReference type="AlphaFoldDB" id="A0A6A1UWJ2"/>
<evidence type="ECO:0000256" key="1">
    <source>
        <dbReference type="ARBA" id="ARBA00007447"/>
    </source>
</evidence>
<accession>A0A6A1UWJ2</accession>
<dbReference type="Pfam" id="PF14541">
    <property type="entry name" value="TAXi_C"/>
    <property type="match status" value="1"/>
</dbReference>
<gene>
    <name evidence="4" type="ORF">CJ030_MR8G027374</name>
</gene>
<name>A0A6A1UWJ2_9ROSI</name>
<dbReference type="PANTHER" id="PTHR13683">
    <property type="entry name" value="ASPARTYL PROTEASES"/>
    <property type="match status" value="1"/>
</dbReference>
<sequence length="365" mass="38838">MGLGTPKRDLRLAFDTGSDLTWTQCEPCTISCYNQVDPIFDPSKSTSYSKTACTSPVCSQLTSATDGNIEVSGENDWSIIDVGQHVIPKSGNQPRCSSTLDCVYIIRYGDGSFSVGDFSKDRLTITTEDVLDSFLFGCGQDNEGLFKGAAGLLGLGRNQISIVKQAAQKYGQFFSYCLPSTSSSTGHLTFGNGGVSSSVKFTALQTLSQRQSFYGLDLIGLSVGGHQLSIPTSTFSTGTIIDSGTVITRLPPTAYSALRKAFREAMRGYPMTSSSSSLLDTCYDLSKNRTVKVPLVSFLFGGGLRVDLEPVGVLYVLRLSEVCLAFAGNSDASSIGVIGNTQQRTLEVVYDVAGGRIGFGPGGCR</sequence>
<keyword evidence="4" id="KW-0378">Hydrolase</keyword>
<dbReference type="InterPro" id="IPR032861">
    <property type="entry name" value="TAXi_N"/>
</dbReference>
<proteinExistence type="inferred from homology"/>
<feature type="domain" description="Peptidase A1" evidence="3">
    <location>
        <begin position="1"/>
        <end position="360"/>
    </location>
</feature>
<feature type="active site" evidence="2">
    <location>
        <position position="15"/>
    </location>
</feature>
<evidence type="ECO:0000256" key="2">
    <source>
        <dbReference type="PIRSR" id="PIRSR601461-1"/>
    </source>
</evidence>
<dbReference type="InterPro" id="IPR021109">
    <property type="entry name" value="Peptidase_aspartic_dom_sf"/>
</dbReference>
<organism evidence="4 5">
    <name type="scientific">Morella rubra</name>
    <name type="common">Chinese bayberry</name>
    <dbReference type="NCBI Taxonomy" id="262757"/>
    <lineage>
        <taxon>Eukaryota</taxon>
        <taxon>Viridiplantae</taxon>
        <taxon>Streptophyta</taxon>
        <taxon>Embryophyta</taxon>
        <taxon>Tracheophyta</taxon>
        <taxon>Spermatophyta</taxon>
        <taxon>Magnoliopsida</taxon>
        <taxon>eudicotyledons</taxon>
        <taxon>Gunneridae</taxon>
        <taxon>Pentapetalae</taxon>
        <taxon>rosids</taxon>
        <taxon>fabids</taxon>
        <taxon>Fagales</taxon>
        <taxon>Myricaceae</taxon>
        <taxon>Morella</taxon>
    </lineage>
</organism>
<evidence type="ECO:0000259" key="3">
    <source>
        <dbReference type="PROSITE" id="PS51767"/>
    </source>
</evidence>
<dbReference type="InterPro" id="IPR033121">
    <property type="entry name" value="PEPTIDASE_A1"/>
</dbReference>
<dbReference type="PANTHER" id="PTHR13683:SF750">
    <property type="entry name" value="ASPARTYL PROTEASE AED1"/>
    <property type="match status" value="1"/>
</dbReference>
<protein>
    <submittedName>
        <fullName evidence="4">Protein ASPARTIC PROTEASE IN GUARD CELL 1</fullName>
    </submittedName>
</protein>